<dbReference type="InterPro" id="IPR044878">
    <property type="entry name" value="UbiA_sf"/>
</dbReference>
<name>A0A8D3WEF9_STRFA</name>
<comment type="subcellular location">
    <subcellularLocation>
        <location evidence="1">Membrane</location>
        <topology evidence="1">Multi-pass membrane protein</topology>
    </subcellularLocation>
</comment>
<reference evidence="6 7" key="1">
    <citation type="submission" date="2011-01" db="EMBL/GenBank/DDBJ databases">
        <title>Complete sequence of chromosome of Streptomyces flavogriseus ATCC 33331.</title>
        <authorList>
            <consortium name="US DOE Joint Genome Institute"/>
            <person name="Lucas S."/>
            <person name="Copeland A."/>
            <person name="Lapidus A."/>
            <person name="Cheng J.-F."/>
            <person name="Goodwin L."/>
            <person name="Pitluck S."/>
            <person name="Davenport K."/>
            <person name="Detter J.C."/>
            <person name="Han C."/>
            <person name="Tapia R."/>
            <person name="Land M."/>
            <person name="Hauser L."/>
            <person name="Kyrpides N."/>
            <person name="Ivanova N."/>
            <person name="Ovchinnikova G."/>
            <person name="Pagani I."/>
            <person name="Brumm P."/>
            <person name="Mead D."/>
            <person name="Woyke T."/>
        </authorList>
    </citation>
    <scope>NUCLEOTIDE SEQUENCE [LARGE SCALE GENOMIC DNA]</scope>
    <source>
        <strain evidence="7">ATCC 33331 / IAF-45CD</strain>
    </source>
</reference>
<dbReference type="GO" id="GO:0016765">
    <property type="term" value="F:transferase activity, transferring alkyl or aryl (other than methyl) groups"/>
    <property type="evidence" value="ECO:0007669"/>
    <property type="project" value="InterPro"/>
</dbReference>
<gene>
    <name evidence="6" type="ordered locus">Sfla_0839</name>
</gene>
<dbReference type="AlphaFoldDB" id="A0A8D3WEF9"/>
<evidence type="ECO:0000256" key="2">
    <source>
        <dbReference type="ARBA" id="ARBA00022692"/>
    </source>
</evidence>
<keyword evidence="4" id="KW-0472">Membrane</keyword>
<organism evidence="6 7">
    <name type="scientific">Streptomyces pratensis (strain ATCC 33331 / IAF-45CD)</name>
    <dbReference type="NCBI Taxonomy" id="591167"/>
    <lineage>
        <taxon>Bacteria</taxon>
        <taxon>Bacillati</taxon>
        <taxon>Actinomycetota</taxon>
        <taxon>Actinomycetes</taxon>
        <taxon>Kitasatosporales</taxon>
        <taxon>Streptomycetaceae</taxon>
        <taxon>Streptomyces</taxon>
    </lineage>
</organism>
<dbReference type="InterPro" id="IPR050475">
    <property type="entry name" value="Prenyltransferase_related"/>
</dbReference>
<dbReference type="EMBL" id="CP002475">
    <property type="protein sequence ID" value="ADW02298.1"/>
    <property type="molecule type" value="Genomic_DNA"/>
</dbReference>
<dbReference type="KEGG" id="sfa:Sfla_0839"/>
<dbReference type="NCBIfam" id="NF045897">
    <property type="entry name" value="SCO3242_trans"/>
    <property type="match status" value="1"/>
</dbReference>
<evidence type="ECO:0000256" key="3">
    <source>
        <dbReference type="ARBA" id="ARBA00022989"/>
    </source>
</evidence>
<keyword evidence="3" id="KW-1133">Transmembrane helix</keyword>
<evidence type="ECO:0000313" key="6">
    <source>
        <dbReference type="EMBL" id="ADW02298.1"/>
    </source>
</evidence>
<keyword evidence="2" id="KW-0812">Transmembrane</keyword>
<dbReference type="PANTHER" id="PTHR42723">
    <property type="entry name" value="CHLOROPHYLL SYNTHASE"/>
    <property type="match status" value="1"/>
</dbReference>
<accession>A0A8D3WEF9</accession>
<evidence type="ECO:0000256" key="1">
    <source>
        <dbReference type="ARBA" id="ARBA00004141"/>
    </source>
</evidence>
<evidence type="ECO:0000313" key="7">
    <source>
        <dbReference type="Proteomes" id="UP000002066"/>
    </source>
</evidence>
<evidence type="ECO:0000256" key="4">
    <source>
        <dbReference type="ARBA" id="ARBA00023136"/>
    </source>
</evidence>
<evidence type="ECO:0000256" key="5">
    <source>
        <dbReference type="SAM" id="MobiDB-lite"/>
    </source>
</evidence>
<dbReference type="Pfam" id="PF01040">
    <property type="entry name" value="UbiA"/>
    <property type="match status" value="1"/>
</dbReference>
<protein>
    <submittedName>
        <fullName evidence="6">UbiA prenyltransferase</fullName>
    </submittedName>
</protein>
<dbReference type="InterPro" id="IPR000537">
    <property type="entry name" value="UbiA_prenyltransferase"/>
</dbReference>
<dbReference type="PANTHER" id="PTHR42723:SF1">
    <property type="entry name" value="CHLOROPHYLL SYNTHASE, CHLOROPLASTIC"/>
    <property type="match status" value="1"/>
</dbReference>
<dbReference type="Proteomes" id="UP000002066">
    <property type="component" value="Chromosome"/>
</dbReference>
<dbReference type="CDD" id="cd13964">
    <property type="entry name" value="PT_UbiA_1"/>
    <property type="match status" value="1"/>
</dbReference>
<feature type="region of interest" description="Disordered" evidence="5">
    <location>
        <begin position="20"/>
        <end position="50"/>
    </location>
</feature>
<dbReference type="GO" id="GO:0016020">
    <property type="term" value="C:membrane"/>
    <property type="evidence" value="ECO:0007669"/>
    <property type="project" value="UniProtKB-SubCell"/>
</dbReference>
<proteinExistence type="predicted"/>
<dbReference type="Gene3D" id="1.10.357.140">
    <property type="entry name" value="UbiA prenyltransferase"/>
    <property type="match status" value="1"/>
</dbReference>
<sequence>MRPLRLLAAVTGSPRLLAAAPRTGTAPVHVPPDSLSGAGGTAPAPDRPSSRTRLRAWAELLRVSALFTVPGDALAGAAATGRRPGRGTALAVGASLCLYEAGMALNDWADREEDAVDRPHRPIPSGRVAPGAALAAAGALTAAGLALAARAGRPALAVASGLAATVWAYDLRLKHTRLGPAAMASARALDLLLGATATAGAAGTHAAPGPAGAHPPSAALPAALALGAHTYAVTAVSRHEVQGGSTAAPLAALAGVAGLGAAALRGRPAHGEPSPAPATGTLLLPAFVTAYLRTAAVPLLHAVLNPSPPLTRRAVGGGIRAMIPLQATLAARAGSPLVGLAAMGLVPLARALSRKVSPT</sequence>